<dbReference type="PROSITE" id="PS50850">
    <property type="entry name" value="MFS"/>
    <property type="match status" value="1"/>
</dbReference>
<dbReference type="InterPro" id="IPR036259">
    <property type="entry name" value="MFS_trans_sf"/>
</dbReference>
<dbReference type="Gene3D" id="1.20.1250.20">
    <property type="entry name" value="MFS general substrate transporter like domains"/>
    <property type="match status" value="1"/>
</dbReference>
<evidence type="ECO:0000313" key="8">
    <source>
        <dbReference type="Proteomes" id="UP000326759"/>
    </source>
</evidence>
<organism evidence="7 8">
    <name type="scientific">Armadillidium nasatum</name>
    <dbReference type="NCBI Taxonomy" id="96803"/>
    <lineage>
        <taxon>Eukaryota</taxon>
        <taxon>Metazoa</taxon>
        <taxon>Ecdysozoa</taxon>
        <taxon>Arthropoda</taxon>
        <taxon>Crustacea</taxon>
        <taxon>Multicrustacea</taxon>
        <taxon>Malacostraca</taxon>
        <taxon>Eumalacostraca</taxon>
        <taxon>Peracarida</taxon>
        <taxon>Isopoda</taxon>
        <taxon>Oniscidea</taxon>
        <taxon>Crinocheta</taxon>
        <taxon>Armadillidiidae</taxon>
        <taxon>Armadillidium</taxon>
    </lineage>
</organism>
<feature type="transmembrane region" description="Helical" evidence="5">
    <location>
        <begin position="6"/>
        <end position="26"/>
    </location>
</feature>
<evidence type="ECO:0000313" key="7">
    <source>
        <dbReference type="EMBL" id="KAB7497140.1"/>
    </source>
</evidence>
<dbReference type="Proteomes" id="UP000326759">
    <property type="component" value="Unassembled WGS sequence"/>
</dbReference>
<gene>
    <name evidence="7" type="ORF">Anas_13016</name>
</gene>
<keyword evidence="4 5" id="KW-0472">Membrane</keyword>
<evidence type="ECO:0000256" key="5">
    <source>
        <dbReference type="SAM" id="Phobius"/>
    </source>
</evidence>
<protein>
    <submittedName>
        <fullName evidence="7">Solute carrier family 22 member 15</fullName>
    </submittedName>
</protein>
<feature type="transmembrane region" description="Helical" evidence="5">
    <location>
        <begin position="38"/>
        <end position="66"/>
    </location>
</feature>
<dbReference type="PANTHER" id="PTHR24064">
    <property type="entry name" value="SOLUTE CARRIER FAMILY 22 MEMBER"/>
    <property type="match status" value="1"/>
</dbReference>
<keyword evidence="2 5" id="KW-0812">Transmembrane</keyword>
<keyword evidence="3 5" id="KW-1133">Transmembrane helix</keyword>
<evidence type="ECO:0000256" key="2">
    <source>
        <dbReference type="ARBA" id="ARBA00022692"/>
    </source>
</evidence>
<sequence length="129" mass="13973">PVGWKIALTTIGKLGIGIAFTAAYIVTAELVPTHVRNIAIGMCSVIARIGSGTAPFIVDLLVINASRRKIIQLNRIFLHGLNEGDIYYAIPFIIFGVLAMVSAFLTLLLPETGTKRLPESVEEIELSPR</sequence>
<dbReference type="GO" id="GO:0016020">
    <property type="term" value="C:membrane"/>
    <property type="evidence" value="ECO:0007669"/>
    <property type="project" value="UniProtKB-SubCell"/>
</dbReference>
<dbReference type="InterPro" id="IPR020846">
    <property type="entry name" value="MFS_dom"/>
</dbReference>
<keyword evidence="8" id="KW-1185">Reference proteome</keyword>
<dbReference type="EMBL" id="SEYY01020642">
    <property type="protein sequence ID" value="KAB7497140.1"/>
    <property type="molecule type" value="Genomic_DNA"/>
</dbReference>
<evidence type="ECO:0000256" key="3">
    <source>
        <dbReference type="ARBA" id="ARBA00022989"/>
    </source>
</evidence>
<dbReference type="GO" id="GO:0022857">
    <property type="term" value="F:transmembrane transporter activity"/>
    <property type="evidence" value="ECO:0007669"/>
    <property type="project" value="InterPro"/>
</dbReference>
<dbReference type="AlphaFoldDB" id="A0A5N5SWU1"/>
<dbReference type="SUPFAM" id="SSF103473">
    <property type="entry name" value="MFS general substrate transporter"/>
    <property type="match status" value="1"/>
</dbReference>
<reference evidence="7 8" key="1">
    <citation type="journal article" date="2019" name="PLoS Biol.">
        <title>Sex chromosomes control vertical transmission of feminizing Wolbachia symbionts in an isopod.</title>
        <authorList>
            <person name="Becking T."/>
            <person name="Chebbi M.A."/>
            <person name="Giraud I."/>
            <person name="Moumen B."/>
            <person name="Laverre T."/>
            <person name="Caubet Y."/>
            <person name="Peccoud J."/>
            <person name="Gilbert C."/>
            <person name="Cordaux R."/>
        </authorList>
    </citation>
    <scope>NUCLEOTIDE SEQUENCE [LARGE SCALE GENOMIC DNA]</scope>
    <source>
        <strain evidence="7">ANa2</strain>
        <tissue evidence="7">Whole body excluding digestive tract and cuticle</tissue>
    </source>
</reference>
<accession>A0A5N5SWU1</accession>
<feature type="domain" description="Major facilitator superfamily (MFS) profile" evidence="6">
    <location>
        <begin position="1"/>
        <end position="129"/>
    </location>
</feature>
<dbReference type="OrthoDB" id="6343530at2759"/>
<proteinExistence type="predicted"/>
<feature type="transmembrane region" description="Helical" evidence="5">
    <location>
        <begin position="86"/>
        <end position="109"/>
    </location>
</feature>
<feature type="non-terminal residue" evidence="7">
    <location>
        <position position="1"/>
    </location>
</feature>
<evidence type="ECO:0000259" key="6">
    <source>
        <dbReference type="PROSITE" id="PS50850"/>
    </source>
</evidence>
<evidence type="ECO:0000256" key="1">
    <source>
        <dbReference type="ARBA" id="ARBA00004141"/>
    </source>
</evidence>
<comment type="caution">
    <text evidence="7">The sequence shown here is derived from an EMBL/GenBank/DDBJ whole genome shotgun (WGS) entry which is preliminary data.</text>
</comment>
<name>A0A5N5SWU1_9CRUS</name>
<evidence type="ECO:0000256" key="4">
    <source>
        <dbReference type="ARBA" id="ARBA00023136"/>
    </source>
</evidence>
<comment type="subcellular location">
    <subcellularLocation>
        <location evidence="1">Membrane</location>
        <topology evidence="1">Multi-pass membrane protein</topology>
    </subcellularLocation>
</comment>